<dbReference type="PANTHER" id="PTHR30038">
    <property type="entry name" value="ALDEHYDE FERREDOXIN OXIDOREDUCTASE"/>
    <property type="match status" value="1"/>
</dbReference>
<dbReference type="GO" id="GO:0016625">
    <property type="term" value="F:oxidoreductase activity, acting on the aldehyde or oxo group of donors, iron-sulfur protein as acceptor"/>
    <property type="evidence" value="ECO:0007669"/>
    <property type="project" value="InterPro"/>
</dbReference>
<dbReference type="Gene3D" id="1.10.569.10">
    <property type="entry name" value="Aldehyde Ferredoxin Oxidoreductase Protein, subunit A, domain 2"/>
    <property type="match status" value="1"/>
</dbReference>
<evidence type="ECO:0000313" key="2">
    <source>
        <dbReference type="EMBL" id="GAI51708.1"/>
    </source>
</evidence>
<dbReference type="PANTHER" id="PTHR30038:SF0">
    <property type="entry name" value="TUNGSTEN-CONTAINING ALDEHYDE FERREDOXIN OXIDOREDUCTASE"/>
    <property type="match status" value="1"/>
</dbReference>
<dbReference type="Pfam" id="PF01314">
    <property type="entry name" value="AFOR_C"/>
    <property type="match status" value="1"/>
</dbReference>
<dbReference type="InterPro" id="IPR001203">
    <property type="entry name" value="OxRdtase_Ald_Fedxn_C"/>
</dbReference>
<dbReference type="SUPFAM" id="SSF48310">
    <property type="entry name" value="Aldehyde ferredoxin oxidoreductase, C-terminal domains"/>
    <property type="match status" value="1"/>
</dbReference>
<feature type="domain" description="Aldehyde ferredoxin oxidoreductase C-terminal" evidence="1">
    <location>
        <begin position="36"/>
        <end position="196"/>
    </location>
</feature>
<sequence length="196" mass="21956">RSGMGLVMGSKNLKLIAVRGTKGLDVAKPDEYLDAVKVWYDKVLNHPYTEGRVKYGTTELIDLMQSIGRLPTYNMQQGVFDEWENISCDTYRDKYFLRPRADYACIQRCGRFVSVATGPYKCMGKGPEYECLSALGSRCGNSNLASIIYIHHLCDEYGMDSIGTGSVIAWAMECYEKGILTEKDTGGLAFNWGDHE</sequence>
<proteinExistence type="predicted"/>
<dbReference type="GO" id="GO:0051536">
    <property type="term" value="F:iron-sulfur cluster binding"/>
    <property type="evidence" value="ECO:0007669"/>
    <property type="project" value="InterPro"/>
</dbReference>
<gene>
    <name evidence="2" type="ORF">S06H3_59745</name>
</gene>
<dbReference type="InterPro" id="IPR051919">
    <property type="entry name" value="W-dependent_AOR"/>
</dbReference>
<feature type="non-terminal residue" evidence="2">
    <location>
        <position position="196"/>
    </location>
</feature>
<dbReference type="InterPro" id="IPR013984">
    <property type="entry name" value="Ald_Fedxn_OxRdtase_dom2"/>
</dbReference>
<accession>X1P781</accession>
<reference evidence="2" key="1">
    <citation type="journal article" date="2014" name="Front. Microbiol.">
        <title>High frequency of phylogenetically diverse reductive dehalogenase-homologous genes in deep subseafloor sedimentary metagenomes.</title>
        <authorList>
            <person name="Kawai M."/>
            <person name="Futagami T."/>
            <person name="Toyoda A."/>
            <person name="Takaki Y."/>
            <person name="Nishi S."/>
            <person name="Hori S."/>
            <person name="Arai W."/>
            <person name="Tsubouchi T."/>
            <person name="Morono Y."/>
            <person name="Uchiyama I."/>
            <person name="Ito T."/>
            <person name="Fujiyama A."/>
            <person name="Inagaki F."/>
            <person name="Takami H."/>
        </authorList>
    </citation>
    <scope>NUCLEOTIDE SEQUENCE</scope>
    <source>
        <strain evidence="2">Expedition CK06-06</strain>
    </source>
</reference>
<dbReference type="InterPro" id="IPR036021">
    <property type="entry name" value="Tungsten_al_ferr_oxy-like_C"/>
</dbReference>
<name>X1P781_9ZZZZ</name>
<comment type="caution">
    <text evidence="2">The sequence shown here is derived from an EMBL/GenBank/DDBJ whole genome shotgun (WGS) entry which is preliminary data.</text>
</comment>
<dbReference type="GO" id="GO:0009055">
    <property type="term" value="F:electron transfer activity"/>
    <property type="evidence" value="ECO:0007669"/>
    <property type="project" value="InterPro"/>
</dbReference>
<feature type="non-terminal residue" evidence="2">
    <location>
        <position position="1"/>
    </location>
</feature>
<organism evidence="2">
    <name type="scientific">marine sediment metagenome</name>
    <dbReference type="NCBI Taxonomy" id="412755"/>
    <lineage>
        <taxon>unclassified sequences</taxon>
        <taxon>metagenomes</taxon>
        <taxon>ecological metagenomes</taxon>
    </lineage>
</organism>
<dbReference type="EMBL" id="BARV01038863">
    <property type="protein sequence ID" value="GAI51708.1"/>
    <property type="molecule type" value="Genomic_DNA"/>
</dbReference>
<dbReference type="AlphaFoldDB" id="X1P781"/>
<evidence type="ECO:0000259" key="1">
    <source>
        <dbReference type="Pfam" id="PF01314"/>
    </source>
</evidence>
<protein>
    <recommendedName>
        <fullName evidence="1">Aldehyde ferredoxin oxidoreductase C-terminal domain-containing protein</fullName>
    </recommendedName>
</protein>